<gene>
    <name evidence="5" type="ORF">E1B25_10595</name>
</gene>
<evidence type="ECO:0000313" key="6">
    <source>
        <dbReference type="Proteomes" id="UP000294662"/>
    </source>
</evidence>
<evidence type="ECO:0000256" key="3">
    <source>
        <dbReference type="ARBA" id="ARBA00023163"/>
    </source>
</evidence>
<evidence type="ECO:0000256" key="1">
    <source>
        <dbReference type="ARBA" id="ARBA00023015"/>
    </source>
</evidence>
<organism evidence="5 6">
    <name type="scientific">Antarcticimicrobium sediminis</name>
    <dbReference type="NCBI Taxonomy" id="2546227"/>
    <lineage>
        <taxon>Bacteria</taxon>
        <taxon>Pseudomonadati</taxon>
        <taxon>Pseudomonadota</taxon>
        <taxon>Alphaproteobacteria</taxon>
        <taxon>Rhodobacterales</taxon>
        <taxon>Paracoccaceae</taxon>
        <taxon>Antarcticimicrobium</taxon>
    </lineage>
</organism>
<dbReference type="SMART" id="SM00342">
    <property type="entry name" value="HTH_ARAC"/>
    <property type="match status" value="1"/>
</dbReference>
<accession>A0A4R5ESN5</accession>
<dbReference type="PROSITE" id="PS01124">
    <property type="entry name" value="HTH_ARAC_FAMILY_2"/>
    <property type="match status" value="1"/>
</dbReference>
<dbReference type="SUPFAM" id="SSF46689">
    <property type="entry name" value="Homeodomain-like"/>
    <property type="match status" value="1"/>
</dbReference>
<dbReference type="PANTHER" id="PTHR43280:SF32">
    <property type="entry name" value="TRANSCRIPTIONAL REGULATORY PROTEIN"/>
    <property type="match status" value="1"/>
</dbReference>
<keyword evidence="3" id="KW-0804">Transcription</keyword>
<dbReference type="Pfam" id="PF12833">
    <property type="entry name" value="HTH_18"/>
    <property type="match status" value="1"/>
</dbReference>
<dbReference type="Gene3D" id="1.10.10.60">
    <property type="entry name" value="Homeodomain-like"/>
    <property type="match status" value="1"/>
</dbReference>
<dbReference type="EMBL" id="SMFP01000006">
    <property type="protein sequence ID" value="TDE37869.1"/>
    <property type="molecule type" value="Genomic_DNA"/>
</dbReference>
<dbReference type="CDD" id="cd06999">
    <property type="entry name" value="cupin_HpaA-like_N"/>
    <property type="match status" value="1"/>
</dbReference>
<feature type="domain" description="HTH araC/xylS-type" evidence="4">
    <location>
        <begin position="198"/>
        <end position="296"/>
    </location>
</feature>
<dbReference type="SUPFAM" id="SSF51215">
    <property type="entry name" value="Regulatory protein AraC"/>
    <property type="match status" value="1"/>
</dbReference>
<evidence type="ECO:0000259" key="4">
    <source>
        <dbReference type="PROSITE" id="PS01124"/>
    </source>
</evidence>
<keyword evidence="2" id="KW-0238">DNA-binding</keyword>
<sequence length="301" mass="33969">MDQLRNLLYISNMTETSDTATIRNYNLFGETAEAPDVVHCETIQDRSELHNWELRPHRHARLHQILLLRSGGGEARIEERIAPLIPPVLINMPRGFVHGFRFQQGTEGWVITLSADLMDEALRDREGLRAVLANPSAVPLPPELETLARRILTEYHNRDFARAQILRSQAGALLGLAARAIHTDQAPPDPHADSPLLRRFEALVEQHFRQRLPVAGYADRLAVSPTHLNRVVRHSTGRPASAMIADRVLREARRMLIYTNLTAAEIGYELGFTDPAHFSRVFTRGIGTPPRAFRQRMEQGG</sequence>
<dbReference type="Gene3D" id="2.60.120.10">
    <property type="entry name" value="Jelly Rolls"/>
    <property type="match status" value="1"/>
</dbReference>
<dbReference type="OrthoDB" id="9814125at2"/>
<dbReference type="InterPro" id="IPR014710">
    <property type="entry name" value="RmlC-like_jellyroll"/>
</dbReference>
<proteinExistence type="predicted"/>
<dbReference type="Proteomes" id="UP000294662">
    <property type="component" value="Unassembled WGS sequence"/>
</dbReference>
<evidence type="ECO:0000313" key="5">
    <source>
        <dbReference type="EMBL" id="TDE37869.1"/>
    </source>
</evidence>
<dbReference type="InterPro" id="IPR047264">
    <property type="entry name" value="Cupin_HpaA-like_N"/>
</dbReference>
<dbReference type="GO" id="GO:0003700">
    <property type="term" value="F:DNA-binding transcription factor activity"/>
    <property type="evidence" value="ECO:0007669"/>
    <property type="project" value="InterPro"/>
</dbReference>
<keyword evidence="6" id="KW-1185">Reference proteome</keyword>
<dbReference type="PANTHER" id="PTHR43280">
    <property type="entry name" value="ARAC-FAMILY TRANSCRIPTIONAL REGULATOR"/>
    <property type="match status" value="1"/>
</dbReference>
<protein>
    <submittedName>
        <fullName evidence="5">Helix-turn-helix domain-containing protein</fullName>
    </submittedName>
</protein>
<keyword evidence="1" id="KW-0805">Transcription regulation</keyword>
<dbReference type="AlphaFoldDB" id="A0A4R5ESN5"/>
<comment type="caution">
    <text evidence="5">The sequence shown here is derived from an EMBL/GenBank/DDBJ whole genome shotgun (WGS) entry which is preliminary data.</text>
</comment>
<dbReference type="InterPro" id="IPR009057">
    <property type="entry name" value="Homeodomain-like_sf"/>
</dbReference>
<dbReference type="InterPro" id="IPR037923">
    <property type="entry name" value="HTH-like"/>
</dbReference>
<reference evidence="5 6" key="1">
    <citation type="submission" date="2019-03" db="EMBL/GenBank/DDBJ databases">
        <authorList>
            <person name="Zhang S."/>
        </authorList>
    </citation>
    <scope>NUCLEOTIDE SEQUENCE [LARGE SCALE GENOMIC DNA]</scope>
    <source>
        <strain evidence="5 6">S4J41</strain>
    </source>
</reference>
<dbReference type="InterPro" id="IPR018060">
    <property type="entry name" value="HTH_AraC"/>
</dbReference>
<name>A0A4R5ESN5_9RHOB</name>
<evidence type="ECO:0000256" key="2">
    <source>
        <dbReference type="ARBA" id="ARBA00023125"/>
    </source>
</evidence>
<dbReference type="GO" id="GO:0043565">
    <property type="term" value="F:sequence-specific DNA binding"/>
    <property type="evidence" value="ECO:0007669"/>
    <property type="project" value="InterPro"/>
</dbReference>